<reference evidence="1" key="1">
    <citation type="submission" date="2016-10" db="EMBL/GenBank/DDBJ databases">
        <authorList>
            <person name="de Groot N.N."/>
        </authorList>
    </citation>
    <scope>NUCLEOTIDE SEQUENCE</scope>
    <source>
        <strain evidence="1">DSM 24743</strain>
    </source>
</reference>
<proteinExistence type="predicted"/>
<organism evidence="1 2">
    <name type="scientific">Planococcus halocryophilus</name>
    <dbReference type="NCBI Taxonomy" id="1215089"/>
    <lineage>
        <taxon>Bacteria</taxon>
        <taxon>Bacillati</taxon>
        <taxon>Bacillota</taxon>
        <taxon>Bacilli</taxon>
        <taxon>Bacillales</taxon>
        <taxon>Caryophanaceae</taxon>
        <taxon>Planococcus</taxon>
    </lineage>
</organism>
<protein>
    <submittedName>
        <fullName evidence="1">Uncharacterized protein</fullName>
    </submittedName>
</protein>
<dbReference type="STRING" id="1215089.BBI08_06400"/>
<dbReference type="Proteomes" id="UP000092687">
    <property type="component" value="Chromosome"/>
</dbReference>
<dbReference type="KEGG" id="phc:BBI08_06400"/>
<sequence>MAPTGKASDDLRAFDKSEKMMKIRNIMRVSANEGNLSTVISFENLGTNREAIFIVTLLRQHGYNVEYGDDVIIVK</sequence>
<accession>A0A1C7DQ14</accession>
<gene>
    <name evidence="1" type="ORF">BBI08_06400</name>
</gene>
<dbReference type="EMBL" id="CP016537">
    <property type="protein sequence ID" value="ANU13492.1"/>
    <property type="molecule type" value="Genomic_DNA"/>
</dbReference>
<dbReference type="AlphaFoldDB" id="A0A1C7DQ14"/>
<dbReference type="RefSeq" id="WP_008497894.1">
    <property type="nucleotide sequence ID" value="NZ_CP016537.2"/>
</dbReference>
<name>A0A1C7DQ14_9BACL</name>
<evidence type="ECO:0000313" key="1">
    <source>
        <dbReference type="EMBL" id="ANU13492.1"/>
    </source>
</evidence>
<dbReference type="OrthoDB" id="2429165at2"/>
<evidence type="ECO:0000313" key="2">
    <source>
        <dbReference type="Proteomes" id="UP000092687"/>
    </source>
</evidence>
<keyword evidence="2" id="KW-1185">Reference proteome</keyword>